<dbReference type="InterPro" id="IPR000524">
    <property type="entry name" value="Tscrpt_reg_HTH_GntR"/>
</dbReference>
<dbReference type="InterPro" id="IPR004839">
    <property type="entry name" value="Aminotransferase_I/II_large"/>
</dbReference>
<dbReference type="PANTHER" id="PTHR46577:SF1">
    <property type="entry name" value="HTH-TYPE TRANSCRIPTIONAL REGULATORY PROTEIN GABR"/>
    <property type="match status" value="1"/>
</dbReference>
<dbReference type="SUPFAM" id="SSF53383">
    <property type="entry name" value="PLP-dependent transferases"/>
    <property type="match status" value="1"/>
</dbReference>
<dbReference type="InterPro" id="IPR051446">
    <property type="entry name" value="HTH_trans_reg/aminotransferase"/>
</dbReference>
<organism evidence="8 9">
    <name type="scientific">Eiseniibacteriota bacterium</name>
    <dbReference type="NCBI Taxonomy" id="2212470"/>
    <lineage>
        <taxon>Bacteria</taxon>
        <taxon>Candidatus Eiseniibacteriota</taxon>
    </lineage>
</organism>
<dbReference type="CDD" id="cd00609">
    <property type="entry name" value="AAT_like"/>
    <property type="match status" value="1"/>
</dbReference>
<evidence type="ECO:0000259" key="7">
    <source>
        <dbReference type="PROSITE" id="PS50949"/>
    </source>
</evidence>
<dbReference type="Pfam" id="PF00155">
    <property type="entry name" value="Aminotran_1_2"/>
    <property type="match status" value="1"/>
</dbReference>
<dbReference type="Gene3D" id="3.40.640.10">
    <property type="entry name" value="Type I PLP-dependent aspartate aminotransferase-like (Major domain)"/>
    <property type="match status" value="1"/>
</dbReference>
<name>A0A956NC34_UNCEI</name>
<dbReference type="Gene3D" id="1.10.10.10">
    <property type="entry name" value="Winged helix-like DNA-binding domain superfamily/Winged helix DNA-binding domain"/>
    <property type="match status" value="1"/>
</dbReference>
<evidence type="ECO:0000256" key="3">
    <source>
        <dbReference type="ARBA" id="ARBA00023015"/>
    </source>
</evidence>
<dbReference type="CDD" id="cd07377">
    <property type="entry name" value="WHTH_GntR"/>
    <property type="match status" value="1"/>
</dbReference>
<dbReference type="SMART" id="SM00345">
    <property type="entry name" value="HTH_GNTR"/>
    <property type="match status" value="1"/>
</dbReference>
<comment type="caution">
    <text evidence="8">The sequence shown here is derived from an EMBL/GenBank/DDBJ whole genome shotgun (WGS) entry which is preliminary data.</text>
</comment>
<proteinExistence type="inferred from homology"/>
<keyword evidence="4" id="KW-0238">DNA-binding</keyword>
<dbReference type="InterPro" id="IPR036390">
    <property type="entry name" value="WH_DNA-bd_sf"/>
</dbReference>
<evidence type="ECO:0000256" key="1">
    <source>
        <dbReference type="ARBA" id="ARBA00005384"/>
    </source>
</evidence>
<feature type="compositionally biased region" description="Polar residues" evidence="6">
    <location>
        <begin position="92"/>
        <end position="102"/>
    </location>
</feature>
<dbReference type="AlphaFoldDB" id="A0A956NC34"/>
<dbReference type="SUPFAM" id="SSF46785">
    <property type="entry name" value="Winged helix' DNA-binding domain"/>
    <property type="match status" value="1"/>
</dbReference>
<evidence type="ECO:0000313" key="9">
    <source>
        <dbReference type="Proteomes" id="UP000739538"/>
    </source>
</evidence>
<gene>
    <name evidence="8" type="ORF">KDA27_10715</name>
</gene>
<dbReference type="Proteomes" id="UP000739538">
    <property type="component" value="Unassembled WGS sequence"/>
</dbReference>
<dbReference type="InterPro" id="IPR015424">
    <property type="entry name" value="PyrdxlP-dep_Trfase"/>
</dbReference>
<comment type="similarity">
    <text evidence="1">In the C-terminal section; belongs to the class-I pyridoxal-phosphate-dependent aminotransferase family.</text>
</comment>
<evidence type="ECO:0000313" key="8">
    <source>
        <dbReference type="EMBL" id="MCA9756266.1"/>
    </source>
</evidence>
<dbReference type="InterPro" id="IPR015421">
    <property type="entry name" value="PyrdxlP-dep_Trfase_major"/>
</dbReference>
<dbReference type="PROSITE" id="PS50949">
    <property type="entry name" value="HTH_GNTR"/>
    <property type="match status" value="1"/>
</dbReference>
<feature type="domain" description="HTH gntR-type" evidence="7">
    <location>
        <begin position="15"/>
        <end position="83"/>
    </location>
</feature>
<dbReference type="GO" id="GO:0030170">
    <property type="term" value="F:pyridoxal phosphate binding"/>
    <property type="evidence" value="ECO:0007669"/>
    <property type="project" value="InterPro"/>
</dbReference>
<keyword evidence="3" id="KW-0805">Transcription regulation</keyword>
<evidence type="ECO:0000256" key="2">
    <source>
        <dbReference type="ARBA" id="ARBA00022898"/>
    </source>
</evidence>
<keyword evidence="2" id="KW-0663">Pyridoxal phosphate</keyword>
<accession>A0A956NC34</accession>
<dbReference type="GO" id="GO:0003700">
    <property type="term" value="F:DNA-binding transcription factor activity"/>
    <property type="evidence" value="ECO:0007669"/>
    <property type="project" value="InterPro"/>
</dbReference>
<feature type="region of interest" description="Disordered" evidence="6">
    <location>
        <begin position="87"/>
        <end position="150"/>
    </location>
</feature>
<keyword evidence="8" id="KW-0032">Aminotransferase</keyword>
<evidence type="ECO:0000256" key="4">
    <source>
        <dbReference type="ARBA" id="ARBA00023125"/>
    </source>
</evidence>
<sequence>MTTLPIALPLRPADATAASWLYEAIRDLVLRGQLKPGARLPATRDLARQYGVSRGTVVTAFEQLADEGYITARTGAGTFVSESLPEEFLQVTPPTRRSSRSAVRTEIGRRARTASPDGGPSEAARSPLRTQSLDSGPARERGRRRTKLSAFGKRTPYLRGSLPRPCRAFRTDEPAVDEFPTTLWAQVSGRRLRKASRSLLLGCDAAGYSPLRQAVADYVRTSRGVRCDDAQVVIVSGIQEALDLVARVTIDPGDRVCVEDPGYLGAATLLRALGAKVVPVPLDEGGIVTHTRYWKGARLAYVTPAHQYPLGVSMSLARRMELLDLAREHGVLLFEDDYDSEYRYAGRPVPALQGMDREDVVCFAGSFCKVLFPSLRLGYLIVPPHLVDAVVAAKSVASRHAPLLDQAILADFIVDGHFGRHIRRMRGIYAERFEVLSRSATKELDGLLDLSPIEAGLQTVGWLPADVEASDVVDAAGARGVEVTSLASCCTRVRLPNVLQLGFAAVRPGQIRRGTKLLRDAILSVSSSRG</sequence>
<dbReference type="GO" id="GO:0008483">
    <property type="term" value="F:transaminase activity"/>
    <property type="evidence" value="ECO:0007669"/>
    <property type="project" value="UniProtKB-KW"/>
</dbReference>
<protein>
    <submittedName>
        <fullName evidence="8">PLP-dependent aminotransferase family protein</fullName>
    </submittedName>
</protein>
<dbReference type="Pfam" id="PF00392">
    <property type="entry name" value="GntR"/>
    <property type="match status" value="1"/>
</dbReference>
<reference evidence="8" key="1">
    <citation type="submission" date="2020-04" db="EMBL/GenBank/DDBJ databases">
        <authorList>
            <person name="Zhang T."/>
        </authorList>
    </citation>
    <scope>NUCLEOTIDE SEQUENCE</scope>
    <source>
        <strain evidence="8">HKST-UBA02</strain>
    </source>
</reference>
<evidence type="ECO:0000256" key="5">
    <source>
        <dbReference type="ARBA" id="ARBA00023163"/>
    </source>
</evidence>
<keyword evidence="8" id="KW-0808">Transferase</keyword>
<dbReference type="GO" id="GO:0003677">
    <property type="term" value="F:DNA binding"/>
    <property type="evidence" value="ECO:0007669"/>
    <property type="project" value="UniProtKB-KW"/>
</dbReference>
<dbReference type="PANTHER" id="PTHR46577">
    <property type="entry name" value="HTH-TYPE TRANSCRIPTIONAL REGULATORY PROTEIN GABR"/>
    <property type="match status" value="1"/>
</dbReference>
<evidence type="ECO:0000256" key="6">
    <source>
        <dbReference type="SAM" id="MobiDB-lite"/>
    </source>
</evidence>
<dbReference type="EMBL" id="JAGQHS010000047">
    <property type="protein sequence ID" value="MCA9756266.1"/>
    <property type="molecule type" value="Genomic_DNA"/>
</dbReference>
<reference evidence="8" key="2">
    <citation type="journal article" date="2021" name="Microbiome">
        <title>Successional dynamics and alternative stable states in a saline activated sludge microbial community over 9 years.</title>
        <authorList>
            <person name="Wang Y."/>
            <person name="Ye J."/>
            <person name="Ju F."/>
            <person name="Liu L."/>
            <person name="Boyd J.A."/>
            <person name="Deng Y."/>
            <person name="Parks D.H."/>
            <person name="Jiang X."/>
            <person name="Yin X."/>
            <person name="Woodcroft B.J."/>
            <person name="Tyson G.W."/>
            <person name="Hugenholtz P."/>
            <person name="Polz M.F."/>
            <person name="Zhang T."/>
        </authorList>
    </citation>
    <scope>NUCLEOTIDE SEQUENCE</scope>
    <source>
        <strain evidence="8">HKST-UBA02</strain>
    </source>
</reference>
<dbReference type="PRINTS" id="PR00035">
    <property type="entry name" value="HTHGNTR"/>
</dbReference>
<keyword evidence="5" id="KW-0804">Transcription</keyword>
<dbReference type="InterPro" id="IPR036388">
    <property type="entry name" value="WH-like_DNA-bd_sf"/>
</dbReference>